<feature type="compositionally biased region" description="Low complexity" evidence="1">
    <location>
        <begin position="78"/>
        <end position="98"/>
    </location>
</feature>
<evidence type="ECO:0000256" key="1">
    <source>
        <dbReference type="SAM" id="MobiDB-lite"/>
    </source>
</evidence>
<organism evidence="2 3">
    <name type="scientific">Popillia japonica</name>
    <name type="common">Japanese beetle</name>
    <dbReference type="NCBI Taxonomy" id="7064"/>
    <lineage>
        <taxon>Eukaryota</taxon>
        <taxon>Metazoa</taxon>
        <taxon>Ecdysozoa</taxon>
        <taxon>Arthropoda</taxon>
        <taxon>Hexapoda</taxon>
        <taxon>Insecta</taxon>
        <taxon>Pterygota</taxon>
        <taxon>Neoptera</taxon>
        <taxon>Endopterygota</taxon>
        <taxon>Coleoptera</taxon>
        <taxon>Polyphaga</taxon>
        <taxon>Scarabaeiformia</taxon>
        <taxon>Scarabaeidae</taxon>
        <taxon>Rutelinae</taxon>
        <taxon>Popillia</taxon>
    </lineage>
</organism>
<comment type="caution">
    <text evidence="2">The sequence shown here is derived from an EMBL/GenBank/DDBJ whole genome shotgun (WGS) entry which is preliminary data.</text>
</comment>
<dbReference type="Proteomes" id="UP001458880">
    <property type="component" value="Unassembled WGS sequence"/>
</dbReference>
<name>A0AAW1L5Z0_POPJA</name>
<gene>
    <name evidence="2" type="ORF">QE152_g15373</name>
</gene>
<reference evidence="2 3" key="1">
    <citation type="journal article" date="2024" name="BMC Genomics">
        <title>De novo assembly and annotation of Popillia japonica's genome with initial clues to its potential as an invasive pest.</title>
        <authorList>
            <person name="Cucini C."/>
            <person name="Boschi S."/>
            <person name="Funari R."/>
            <person name="Cardaioli E."/>
            <person name="Iannotti N."/>
            <person name="Marturano G."/>
            <person name="Paoli F."/>
            <person name="Bruttini M."/>
            <person name="Carapelli A."/>
            <person name="Frati F."/>
            <person name="Nardi F."/>
        </authorList>
    </citation>
    <scope>NUCLEOTIDE SEQUENCE [LARGE SCALE GENOMIC DNA]</scope>
    <source>
        <strain evidence="2">DMR45628</strain>
    </source>
</reference>
<proteinExistence type="predicted"/>
<feature type="compositionally biased region" description="Basic and acidic residues" evidence="1">
    <location>
        <begin position="164"/>
        <end position="173"/>
    </location>
</feature>
<sequence length="173" mass="19990">MDNSWVSNTSSTGFVYFQIDTTPSKHESSTTETSDFAPHLDRNPSPQIQRFNPSSFSSPQNFRRGSPRNFHRRGWKQNYGNRSYSPNRSYNSSYNSSRNRTRDTYQSFNSMNGSFSKFSVQTYSSFLEDPWANLERQLEQQKRQNESSSSNQVEQSSNTAGCDSIEKKKEQPT</sequence>
<feature type="region of interest" description="Disordered" evidence="1">
    <location>
        <begin position="22"/>
        <end position="108"/>
    </location>
</feature>
<keyword evidence="3" id="KW-1185">Reference proteome</keyword>
<evidence type="ECO:0000313" key="3">
    <source>
        <dbReference type="Proteomes" id="UP001458880"/>
    </source>
</evidence>
<dbReference type="AlphaFoldDB" id="A0AAW1L5Z0"/>
<feature type="compositionally biased region" description="Basic residues" evidence="1">
    <location>
        <begin position="65"/>
        <end position="75"/>
    </location>
</feature>
<evidence type="ECO:0000313" key="2">
    <source>
        <dbReference type="EMBL" id="KAK9730256.1"/>
    </source>
</evidence>
<feature type="compositionally biased region" description="Low complexity" evidence="1">
    <location>
        <begin position="146"/>
        <end position="158"/>
    </location>
</feature>
<feature type="region of interest" description="Disordered" evidence="1">
    <location>
        <begin position="137"/>
        <end position="173"/>
    </location>
</feature>
<protein>
    <submittedName>
        <fullName evidence="2">Uncharacterized protein</fullName>
    </submittedName>
</protein>
<dbReference type="EMBL" id="JASPKY010000150">
    <property type="protein sequence ID" value="KAK9730256.1"/>
    <property type="molecule type" value="Genomic_DNA"/>
</dbReference>
<feature type="compositionally biased region" description="Low complexity" evidence="1">
    <location>
        <begin position="49"/>
        <end position="64"/>
    </location>
</feature>
<accession>A0AAW1L5Z0</accession>